<dbReference type="GeneID" id="87899917"/>
<dbReference type="Gene3D" id="3.40.50.10540">
    <property type="entry name" value="Crotonobetainyl-coa:carnitine coa-transferase, domain 1"/>
    <property type="match status" value="1"/>
</dbReference>
<keyword evidence="3" id="KW-1185">Reference proteome</keyword>
<reference evidence="2 3" key="1">
    <citation type="journal article" date="2023" name="bioRxiv">
        <title>High-quality genome assemblies of four members of thePodospora anserinaspecies complex.</title>
        <authorList>
            <person name="Ament-Velasquez S.L."/>
            <person name="Vogan A.A."/>
            <person name="Wallerman O."/>
            <person name="Hartmann F."/>
            <person name="Gautier V."/>
            <person name="Silar P."/>
            <person name="Giraud T."/>
            <person name="Johannesson H."/>
        </authorList>
    </citation>
    <scope>NUCLEOTIDE SEQUENCE [LARGE SCALE GENOMIC DNA]</scope>
    <source>
        <strain evidence="2 3">CBS 112042</strain>
    </source>
</reference>
<gene>
    <name evidence="2" type="ORF">QC761_512700</name>
</gene>
<dbReference type="Pfam" id="PF02515">
    <property type="entry name" value="CoA_transf_3"/>
    <property type="match status" value="1"/>
</dbReference>
<dbReference type="PANTHER" id="PTHR48229:SF1">
    <property type="entry name" value="ALPHA METHYLACYL-COA RACEMASE-RELATED"/>
    <property type="match status" value="1"/>
</dbReference>
<evidence type="ECO:0000256" key="1">
    <source>
        <dbReference type="ARBA" id="ARBA00008383"/>
    </source>
</evidence>
<proteinExistence type="inferred from homology"/>
<evidence type="ECO:0000313" key="2">
    <source>
        <dbReference type="EMBL" id="KAK4641705.1"/>
    </source>
</evidence>
<dbReference type="SUPFAM" id="SSF89796">
    <property type="entry name" value="CoA-transferase family III (CaiB/BaiF)"/>
    <property type="match status" value="2"/>
</dbReference>
<accession>A0ABR0FFD3</accession>
<organism evidence="2 3">
    <name type="scientific">Podospora bellae-mahoneyi</name>
    <dbReference type="NCBI Taxonomy" id="2093777"/>
    <lineage>
        <taxon>Eukaryota</taxon>
        <taxon>Fungi</taxon>
        <taxon>Dikarya</taxon>
        <taxon>Ascomycota</taxon>
        <taxon>Pezizomycotina</taxon>
        <taxon>Sordariomycetes</taxon>
        <taxon>Sordariomycetidae</taxon>
        <taxon>Sordariales</taxon>
        <taxon>Podosporaceae</taxon>
        <taxon>Podospora</taxon>
    </lineage>
</organism>
<comment type="caution">
    <text evidence="2">The sequence shown here is derived from an EMBL/GenBank/DDBJ whole genome shotgun (WGS) entry which is preliminary data.</text>
</comment>
<dbReference type="PANTHER" id="PTHR48229">
    <property type="entry name" value="CAIB/BAIF FAMILY ENZYME (AFU_ORTHOLOGUE AFUA_1G05360)-RELATED"/>
    <property type="match status" value="1"/>
</dbReference>
<dbReference type="InterPro" id="IPR023606">
    <property type="entry name" value="CoA-Trfase_III_dom_1_sf"/>
</dbReference>
<dbReference type="Proteomes" id="UP001322138">
    <property type="component" value="Unassembled WGS sequence"/>
</dbReference>
<dbReference type="RefSeq" id="XP_062730681.1">
    <property type="nucleotide sequence ID" value="XM_062880435.1"/>
</dbReference>
<sequence length="588" mass="64463">MAEPRLPDVYGPGTFTDRELVPILTDAHRILRVLAAQTPGFTDNEVVLSKVRFEGEAEPVIPGPVKSTPVAAALHAMTGILADEILTLRGLPSPTRKVVINTTHTTLWLGGVAAVYLDHESIISLMRDKKRFGELVPDWQQRGLHPKLNHLLKLRATGIYPTKIPGQWYNLHGSLNPEPMLLNLGIDPFPEASITTLDEAAAYLREKTTNMSPAEVECLNLSAGHCGTKCHTPASWSATSMGKSLAKHPLIDVIPPPSHSVPSPPTIFPALNTTNPLPLSGVKVLELARIIAAPVASSILASLGATVIKINAPHLPDMSVLQLSLTAGKITTCLDLRDPTDRDKLQESLAEADVFIQGFRPGALDKYGLSQHDILSMAVKRNKGVVYVTENCFGPDGVYASRPGWQQMADCASGVAYVMGRSYELADGEPVLPSLPVSDMTCGLVCAVGAMMGLLNRAREGGSWIVRGSLVRVDTFFLDKETGLYPRNVVDRCKERFNWGVMRGENHVLELLRMTWEGWEGDGVMRGYLREEGEWWERWRESAFGGRGLSILKPVVRFEGEGIREEVQPRWARGPVPFGFYEKGDAMF</sequence>
<name>A0ABR0FFD3_9PEZI</name>
<comment type="similarity">
    <text evidence="1">Belongs to the CoA-transferase III family.</text>
</comment>
<dbReference type="InterPro" id="IPR003673">
    <property type="entry name" value="CoA-Trfase_fam_III"/>
</dbReference>
<protein>
    <submittedName>
        <fullName evidence="2">Uncharacterized protein</fullName>
    </submittedName>
</protein>
<evidence type="ECO:0000313" key="3">
    <source>
        <dbReference type="Proteomes" id="UP001322138"/>
    </source>
</evidence>
<dbReference type="EMBL" id="JAFFGZ010000007">
    <property type="protein sequence ID" value="KAK4641705.1"/>
    <property type="molecule type" value="Genomic_DNA"/>
</dbReference>
<dbReference type="InterPro" id="IPR052985">
    <property type="entry name" value="CoA-trans_III_biosynth/detox"/>
</dbReference>